<evidence type="ECO:0000256" key="7">
    <source>
        <dbReference type="SAM" id="Phobius"/>
    </source>
</evidence>
<dbReference type="InterPro" id="IPR003646">
    <property type="entry name" value="SH3-like_bac-type"/>
</dbReference>
<feature type="coiled-coil region" evidence="6">
    <location>
        <begin position="97"/>
        <end position="178"/>
    </location>
</feature>
<accession>A0A485M400</accession>
<keyword evidence="3" id="KW-0732">Signal</keyword>
<dbReference type="EMBL" id="CAADRM010000107">
    <property type="protein sequence ID" value="VFU15622.1"/>
    <property type="molecule type" value="Genomic_DNA"/>
</dbReference>
<proteinExistence type="predicted"/>
<evidence type="ECO:0000256" key="1">
    <source>
        <dbReference type="ARBA" id="ARBA00004167"/>
    </source>
</evidence>
<feature type="transmembrane region" description="Helical" evidence="7">
    <location>
        <begin position="188"/>
        <end position="211"/>
    </location>
</feature>
<name>A0A485M400_9ZZZZ</name>
<evidence type="ECO:0000256" key="4">
    <source>
        <dbReference type="ARBA" id="ARBA00022989"/>
    </source>
</evidence>
<organism evidence="9">
    <name type="scientific">anaerobic digester metagenome</name>
    <dbReference type="NCBI Taxonomy" id="1263854"/>
    <lineage>
        <taxon>unclassified sequences</taxon>
        <taxon>metagenomes</taxon>
        <taxon>ecological metagenomes</taxon>
    </lineage>
</organism>
<evidence type="ECO:0000256" key="2">
    <source>
        <dbReference type="ARBA" id="ARBA00022692"/>
    </source>
</evidence>
<dbReference type="SMART" id="SM00287">
    <property type="entry name" value="SH3b"/>
    <property type="match status" value="1"/>
</dbReference>
<reference evidence="9" key="1">
    <citation type="submission" date="2019-03" db="EMBL/GenBank/DDBJ databases">
        <authorList>
            <person name="Hao L."/>
        </authorList>
    </citation>
    <scope>NUCLEOTIDE SEQUENCE</scope>
</reference>
<evidence type="ECO:0000256" key="5">
    <source>
        <dbReference type="ARBA" id="ARBA00023136"/>
    </source>
</evidence>
<gene>
    <name evidence="9" type="ORF">SCFA_430011</name>
</gene>
<feature type="domain" description="SH3b" evidence="8">
    <location>
        <begin position="27"/>
        <end position="91"/>
    </location>
</feature>
<keyword evidence="2 7" id="KW-0812">Transmembrane</keyword>
<evidence type="ECO:0000256" key="6">
    <source>
        <dbReference type="SAM" id="Coils"/>
    </source>
</evidence>
<evidence type="ECO:0000313" key="9">
    <source>
        <dbReference type="EMBL" id="VFU15622.1"/>
    </source>
</evidence>
<dbReference type="NCBIfam" id="TIGR04211">
    <property type="entry name" value="SH3_and_anchor"/>
    <property type="match status" value="1"/>
</dbReference>
<keyword evidence="4 7" id="KW-1133">Transmembrane helix</keyword>
<dbReference type="AlphaFoldDB" id="A0A485M400"/>
<dbReference type="InterPro" id="IPR016476">
    <property type="entry name" value="SH3_dom_pro"/>
</dbReference>
<comment type="subcellular location">
    <subcellularLocation>
        <location evidence="1">Membrane</location>
        <topology evidence="1">Single-pass membrane protein</topology>
    </subcellularLocation>
</comment>
<evidence type="ECO:0000256" key="3">
    <source>
        <dbReference type="ARBA" id="ARBA00022729"/>
    </source>
</evidence>
<protein>
    <submittedName>
        <fullName evidence="9">SH3 domain-containing protein</fullName>
    </submittedName>
</protein>
<dbReference type="Pfam" id="PF08239">
    <property type="entry name" value="SH3_3"/>
    <property type="match status" value="1"/>
</dbReference>
<keyword evidence="5 7" id="KW-0472">Membrane</keyword>
<sequence>MKMRGMHAVVVVVWLVLMAAPFLGAYAAGMYVRDWITITVRTEPNESAKIISVAKSNDYLEVIKEGEEWTRVKAPDGREGWVMSRYLTNQMPKTLMADRLKDQVKSLTEQVAQLKKENDRLLKENKSLSSSEELQAMRLEYERLQRESGEYAEMKKRNDELEARYAADASEIERLTRENNRMKTSERLIFTLIGGGFIGVGLVIGMVLQIFRGRPKKAGYRF</sequence>
<dbReference type="PROSITE" id="PS51781">
    <property type="entry name" value="SH3B"/>
    <property type="match status" value="1"/>
</dbReference>
<keyword evidence="6" id="KW-0175">Coiled coil</keyword>
<dbReference type="GO" id="GO:0016020">
    <property type="term" value="C:membrane"/>
    <property type="evidence" value="ECO:0007669"/>
    <property type="project" value="UniProtKB-SubCell"/>
</dbReference>
<dbReference type="Gene3D" id="2.30.30.40">
    <property type="entry name" value="SH3 Domains"/>
    <property type="match status" value="1"/>
</dbReference>
<evidence type="ECO:0000259" key="8">
    <source>
        <dbReference type="PROSITE" id="PS51781"/>
    </source>
</evidence>